<dbReference type="CDD" id="cd05992">
    <property type="entry name" value="PB1"/>
    <property type="match status" value="1"/>
</dbReference>
<name>A0AAD2D7Q9_EUPCR</name>
<comment type="caution">
    <text evidence="2">The sequence shown here is derived from an EMBL/GenBank/DDBJ whole genome shotgun (WGS) entry which is preliminary data.</text>
</comment>
<dbReference type="PROSITE" id="PS51745">
    <property type="entry name" value="PB1"/>
    <property type="match status" value="1"/>
</dbReference>
<reference evidence="2" key="1">
    <citation type="submission" date="2023-07" db="EMBL/GenBank/DDBJ databases">
        <authorList>
            <consortium name="AG Swart"/>
            <person name="Singh M."/>
            <person name="Singh A."/>
            <person name="Seah K."/>
            <person name="Emmerich C."/>
        </authorList>
    </citation>
    <scope>NUCLEOTIDE SEQUENCE</scope>
    <source>
        <strain evidence="2">DP1</strain>
    </source>
</reference>
<dbReference type="InterPro" id="IPR053793">
    <property type="entry name" value="PB1-like"/>
</dbReference>
<gene>
    <name evidence="2" type="ORF">ECRASSUSDP1_LOCUS25919</name>
</gene>
<dbReference type="SUPFAM" id="SSF54277">
    <property type="entry name" value="CAD &amp; PB1 domains"/>
    <property type="match status" value="1"/>
</dbReference>
<evidence type="ECO:0000259" key="1">
    <source>
        <dbReference type="PROSITE" id="PS51745"/>
    </source>
</evidence>
<evidence type="ECO:0000313" key="2">
    <source>
        <dbReference type="EMBL" id="CAI2384394.1"/>
    </source>
</evidence>
<keyword evidence="3" id="KW-1185">Reference proteome</keyword>
<organism evidence="2 3">
    <name type="scientific">Euplotes crassus</name>
    <dbReference type="NCBI Taxonomy" id="5936"/>
    <lineage>
        <taxon>Eukaryota</taxon>
        <taxon>Sar</taxon>
        <taxon>Alveolata</taxon>
        <taxon>Ciliophora</taxon>
        <taxon>Intramacronucleata</taxon>
        <taxon>Spirotrichea</taxon>
        <taxon>Hypotrichia</taxon>
        <taxon>Euplotida</taxon>
        <taxon>Euplotidae</taxon>
        <taxon>Moneuplotes</taxon>
    </lineage>
</organism>
<protein>
    <recommendedName>
        <fullName evidence="1">PB1 domain-containing protein</fullName>
    </recommendedName>
</protein>
<evidence type="ECO:0000313" key="3">
    <source>
        <dbReference type="Proteomes" id="UP001295684"/>
    </source>
</evidence>
<feature type="domain" description="PB1" evidence="1">
    <location>
        <begin position="64"/>
        <end position="151"/>
    </location>
</feature>
<proteinExistence type="predicted"/>
<accession>A0AAD2D7Q9</accession>
<dbReference type="EMBL" id="CAMPGE010026723">
    <property type="protein sequence ID" value="CAI2384394.1"/>
    <property type="molecule type" value="Genomic_DNA"/>
</dbReference>
<sequence>MTEGLPIAYNELVNAVAAPTDGFDADYCSDLLKSAQPLLEKVMNIAQKSQNKIFQPRGGPDFTEVAIKISYQGTTKLTQALPKNLDELYSLIQTTFGDLFVNMPDFNDFTFHFIDSDGEKCAIENEEDLFAAYMHAKQYERCILKLYMEYKHGLTDKQKCMKWAECFRNDGDIARKRQYKERSKLREYSFMKGNCIVRDGHVYEKYKKTHDGKLIYRCEDFMKLGCKGRWIAKITAYGGEFGNIDCDHSFPPEMHTCKMNEDDLNCANPNGPDKKQFVQISKQEVKKLIVALAIKTPSITRNEVITEIKSSVAHADLPPKVEIEYILHKVRRAIAPGVAGYGLINVENLKTLRNTQFGREMYLEIIENLPRLFLFMYSDWQESIIEELNSQGDLHLCIDLVSRCCPRTFKQLMNFFVFDKIKKIYIPIGHALIQTKKKQGYLVALKWMKDKLSLNPKYITADFIQDLRDAITEVFCQKDTELDAKPLFMQFCKSLWRDVMEKGLNKPEYILSAKCMVMGLQALCFANKDEIISRFISLQEAYAEKSQLFDEFLTEFAAKCSDGCYQPHYWSYKGHEEDLEDLIASNNSIESFNHLIKTQLSTDRPNVAGFADVMSRVETLKSLNMNETCTLRSLRTLVVLLKPQLPLRVKLCGNSHCLKKPELLMEKRYLKKLEGKIETSKSGEVIDQGAILEDEILSEHSEELKASFAKIKKHEDSVKDILAQENLCMNLTELVNLKKEEGLTNKLSKRMKKEQQSVFRVDKDNYDCSGLPVKKEMTLEQQSFSNSQDSVLSQNFGNLRTKIKAEGYDSSSCSEGASQVVKDLDITRSRVDIAERILLYADNESSKENLSQSDTSSQFSLKKEDDFMNAIIN</sequence>
<dbReference type="Pfam" id="PF00564">
    <property type="entry name" value="PB1"/>
    <property type="match status" value="1"/>
</dbReference>
<dbReference type="InterPro" id="IPR000270">
    <property type="entry name" value="PB1_dom"/>
</dbReference>
<dbReference type="AlphaFoldDB" id="A0AAD2D7Q9"/>
<dbReference type="Proteomes" id="UP001295684">
    <property type="component" value="Unassembled WGS sequence"/>
</dbReference>